<dbReference type="AlphaFoldDB" id="A0A0A8XT40"/>
<name>A0A0A8XT40_ARUDO</name>
<dbReference type="EMBL" id="GBRH01282050">
    <property type="protein sequence ID" value="JAD15845.1"/>
    <property type="molecule type" value="Transcribed_RNA"/>
</dbReference>
<organism evidence="1">
    <name type="scientific">Arundo donax</name>
    <name type="common">Giant reed</name>
    <name type="synonym">Donax arundinaceus</name>
    <dbReference type="NCBI Taxonomy" id="35708"/>
    <lineage>
        <taxon>Eukaryota</taxon>
        <taxon>Viridiplantae</taxon>
        <taxon>Streptophyta</taxon>
        <taxon>Embryophyta</taxon>
        <taxon>Tracheophyta</taxon>
        <taxon>Spermatophyta</taxon>
        <taxon>Magnoliopsida</taxon>
        <taxon>Liliopsida</taxon>
        <taxon>Poales</taxon>
        <taxon>Poaceae</taxon>
        <taxon>PACMAD clade</taxon>
        <taxon>Arundinoideae</taxon>
        <taxon>Arundineae</taxon>
        <taxon>Arundo</taxon>
    </lineage>
</organism>
<evidence type="ECO:0000313" key="1">
    <source>
        <dbReference type="EMBL" id="JAD15845.1"/>
    </source>
</evidence>
<reference evidence="1" key="2">
    <citation type="journal article" date="2015" name="Data Brief">
        <title>Shoot transcriptome of the giant reed, Arundo donax.</title>
        <authorList>
            <person name="Barrero R.A."/>
            <person name="Guerrero F.D."/>
            <person name="Moolhuijzen P."/>
            <person name="Goolsby J.A."/>
            <person name="Tidwell J."/>
            <person name="Bellgard S.E."/>
            <person name="Bellgard M.I."/>
        </authorList>
    </citation>
    <scope>NUCLEOTIDE SEQUENCE</scope>
    <source>
        <tissue evidence="1">Shoot tissue taken approximately 20 cm above the soil surface</tissue>
    </source>
</reference>
<accession>A0A0A8XT40</accession>
<protein>
    <submittedName>
        <fullName evidence="1">Uncharacterized protein</fullName>
    </submittedName>
</protein>
<sequence>MAETTTSRAAEAEKRVGVRREVWNAHAAAMIGGSIPHRRGKSKRFPSPTKSPIQVGFLLRISVSNREVFRSVRREEVRREEAIAHAAEIRLGFWRYAAAEAEAP</sequence>
<proteinExistence type="predicted"/>
<reference evidence="1" key="1">
    <citation type="submission" date="2014-09" db="EMBL/GenBank/DDBJ databases">
        <authorList>
            <person name="Magalhaes I.L.F."/>
            <person name="Oliveira U."/>
            <person name="Santos F.R."/>
            <person name="Vidigal T.H.D.A."/>
            <person name="Brescovit A.D."/>
            <person name="Santos A.J."/>
        </authorList>
    </citation>
    <scope>NUCLEOTIDE SEQUENCE</scope>
    <source>
        <tissue evidence="1">Shoot tissue taken approximately 20 cm above the soil surface</tissue>
    </source>
</reference>